<dbReference type="SUPFAM" id="SSF51197">
    <property type="entry name" value="Clavaminate synthase-like"/>
    <property type="match status" value="1"/>
</dbReference>
<dbReference type="AlphaFoldDB" id="A0A5A8DHH4"/>
<feature type="compositionally biased region" description="Gly residues" evidence="1">
    <location>
        <begin position="218"/>
        <end position="233"/>
    </location>
</feature>
<dbReference type="SUPFAM" id="SSF48452">
    <property type="entry name" value="TPR-like"/>
    <property type="match status" value="1"/>
</dbReference>
<reference evidence="3 4" key="1">
    <citation type="submission" date="2019-07" db="EMBL/GenBank/DDBJ databases">
        <title>Genomes of Cafeteria roenbergensis.</title>
        <authorList>
            <person name="Fischer M.G."/>
            <person name="Hackl T."/>
            <person name="Roman M."/>
        </authorList>
    </citation>
    <scope>NUCLEOTIDE SEQUENCE [LARGE SCALE GENOMIC DNA]</scope>
    <source>
        <strain evidence="3 4">E4-10P</strain>
    </source>
</reference>
<evidence type="ECO:0008006" key="5">
    <source>
        <dbReference type="Google" id="ProtNLM"/>
    </source>
</evidence>
<dbReference type="Proteomes" id="UP000322899">
    <property type="component" value="Unassembled WGS sequence"/>
</dbReference>
<name>A0A5A8DHH4_CAFRO</name>
<dbReference type="Pfam" id="PF05721">
    <property type="entry name" value="PhyH"/>
    <property type="match status" value="1"/>
</dbReference>
<keyword evidence="2" id="KW-0732">Signal</keyword>
<evidence type="ECO:0000256" key="1">
    <source>
        <dbReference type="SAM" id="MobiDB-lite"/>
    </source>
</evidence>
<accession>A0A5A8DHH4</accession>
<evidence type="ECO:0000256" key="2">
    <source>
        <dbReference type="SAM" id="SignalP"/>
    </source>
</evidence>
<dbReference type="Gene3D" id="2.60.120.620">
    <property type="entry name" value="q2cbj1_9rhob like domain"/>
    <property type="match status" value="1"/>
</dbReference>
<dbReference type="EMBL" id="VLTO01000099">
    <property type="protein sequence ID" value="KAA0164826.1"/>
    <property type="molecule type" value="Genomic_DNA"/>
</dbReference>
<comment type="caution">
    <text evidence="3">The sequence shown here is derived from an EMBL/GenBank/DDBJ whole genome shotgun (WGS) entry which is preliminary data.</text>
</comment>
<feature type="region of interest" description="Disordered" evidence="1">
    <location>
        <begin position="139"/>
        <end position="262"/>
    </location>
</feature>
<gene>
    <name evidence="3" type="ORF">FNF27_07754</name>
</gene>
<dbReference type="OrthoDB" id="420046at2759"/>
<feature type="chain" id="PRO_5023072489" description="Phytanoyl-CoA dioxygenase" evidence="2">
    <location>
        <begin position="19"/>
        <end position="626"/>
    </location>
</feature>
<dbReference type="InterPro" id="IPR051961">
    <property type="entry name" value="Fungal_Metabolite_Diox"/>
</dbReference>
<evidence type="ECO:0000313" key="4">
    <source>
        <dbReference type="Proteomes" id="UP000322899"/>
    </source>
</evidence>
<feature type="compositionally biased region" description="Acidic residues" evidence="1">
    <location>
        <begin position="236"/>
        <end position="261"/>
    </location>
</feature>
<dbReference type="Gene3D" id="1.25.40.10">
    <property type="entry name" value="Tetratricopeptide repeat domain"/>
    <property type="match status" value="1"/>
</dbReference>
<organism evidence="3 4">
    <name type="scientific">Cafeteria roenbergensis</name>
    <name type="common">Marine flagellate</name>
    <dbReference type="NCBI Taxonomy" id="33653"/>
    <lineage>
        <taxon>Eukaryota</taxon>
        <taxon>Sar</taxon>
        <taxon>Stramenopiles</taxon>
        <taxon>Bigyra</taxon>
        <taxon>Opalozoa</taxon>
        <taxon>Bicosoecida</taxon>
        <taxon>Cafeteriaceae</taxon>
        <taxon>Cafeteria</taxon>
    </lineage>
</organism>
<sequence length="626" mass="66934">MRLLLVALVAAAASVAHAVDHVALAMRADEAGEFELAIQHFEAHAQESPDDPTAHNNLGVATMRYGIEMMMARRRLKGKQLFTKSAEHYRAAIALDRFNNMAADNLRGVLHALNSNFKVEPSEEDKAMLEDIGFPFDDYDPQQAVPEDDPTHTRIRKKLGVKDADTEGAGEGGPPNRRFGAAKNHGSVGSDGAPVLPRKRMGVIADKYADEEEEDDGGGSGSGGGGGRGGGRGGGDDEGGEEGDEGDDADAEADAEFETPEQAELRRIRGIKNPYIRGVKLFEAGAVAEAVEFLCTQERLHVAPRPKELKAGKPAFKTVARAAATLKVCGVVIVDGVIPAAVAGPLAAKADAVIDQRLAGVDPGADGHATFEGTTAAKRGESRYEFANPLEAPFTDDAVVQNAFLGPVLRRTMGPRIEMDTFSTVVSLPGAPAQHWHADAGQLFPRAGLHLPAHGVVAFAALANVTRDMGPTEFVPGSHVQCGKDEKPSPVQYDDGSVLDLCKAVPGNRLLIAEAPRGSVVLFDFRIFHRGGPNTSDRRRALLYSTYLREWYTDRVNFHQQLSASFDALSPARRKLFSRLDHRNYVSGLQQRLAAAGGDLKESAYAFNAYSFEDTAPAAGAADTAQ</sequence>
<dbReference type="InterPro" id="IPR011990">
    <property type="entry name" value="TPR-like_helical_dom_sf"/>
</dbReference>
<proteinExistence type="predicted"/>
<dbReference type="InterPro" id="IPR008775">
    <property type="entry name" value="Phytyl_CoA_dOase-like"/>
</dbReference>
<dbReference type="PANTHER" id="PTHR37563">
    <property type="entry name" value="PHYTANOYL-COA DIOXYGENASE FAMILY PROTEIN (AFU_ORTHOLOGUE AFUA_2G03330)"/>
    <property type="match status" value="1"/>
</dbReference>
<evidence type="ECO:0000313" key="3">
    <source>
        <dbReference type="EMBL" id="KAA0164826.1"/>
    </source>
</evidence>
<dbReference type="PANTHER" id="PTHR37563:SF2">
    <property type="entry name" value="PHYTANOYL-COA DIOXYGENASE FAMILY PROTEIN (AFU_ORTHOLOGUE AFUA_2G03330)"/>
    <property type="match status" value="1"/>
</dbReference>
<feature type="signal peptide" evidence="2">
    <location>
        <begin position="1"/>
        <end position="18"/>
    </location>
</feature>
<protein>
    <recommendedName>
        <fullName evidence="5">Phytanoyl-CoA dioxygenase</fullName>
    </recommendedName>
</protein>